<organism evidence="2 3">
    <name type="scientific">Streptomyces pacificus</name>
    <dbReference type="NCBI Taxonomy" id="2705029"/>
    <lineage>
        <taxon>Bacteria</taxon>
        <taxon>Bacillati</taxon>
        <taxon>Actinomycetota</taxon>
        <taxon>Actinomycetes</taxon>
        <taxon>Kitasatosporales</taxon>
        <taxon>Streptomycetaceae</taxon>
        <taxon>Streptomyces</taxon>
    </lineage>
</organism>
<dbReference type="Proteomes" id="UP000484988">
    <property type="component" value="Unassembled WGS sequence"/>
</dbReference>
<protein>
    <submittedName>
        <fullName evidence="2">Uncharacterized protein</fullName>
    </submittedName>
</protein>
<accession>A0A6A0AUA5</accession>
<comment type="caution">
    <text evidence="2">The sequence shown here is derived from an EMBL/GenBank/DDBJ whole genome shotgun (WGS) entry which is preliminary data.</text>
</comment>
<proteinExistence type="predicted"/>
<evidence type="ECO:0000256" key="1">
    <source>
        <dbReference type="SAM" id="MobiDB-lite"/>
    </source>
</evidence>
<reference evidence="2 3" key="1">
    <citation type="submission" date="2020-02" db="EMBL/GenBank/DDBJ databases">
        <title>Whole Genome Shotgun Sequence of Streptomyces sp. strain CWH03.</title>
        <authorList>
            <person name="Dohra H."/>
            <person name="Kodani S."/>
            <person name="Yamamura H."/>
        </authorList>
    </citation>
    <scope>NUCLEOTIDE SEQUENCE [LARGE SCALE GENOMIC DNA]</scope>
    <source>
        <strain evidence="2 3">CWH03</strain>
    </source>
</reference>
<evidence type="ECO:0000313" key="3">
    <source>
        <dbReference type="Proteomes" id="UP000484988"/>
    </source>
</evidence>
<feature type="compositionally biased region" description="Low complexity" evidence="1">
    <location>
        <begin position="29"/>
        <end position="43"/>
    </location>
</feature>
<feature type="region of interest" description="Disordered" evidence="1">
    <location>
        <begin position="1"/>
        <end position="54"/>
    </location>
</feature>
<sequence length="54" mass="5500">MSDARAAAGPRTATDPALPRGAGAGASEPTRPTATRPTAIRPIEPIKPTEGVHR</sequence>
<gene>
    <name evidence="2" type="ORF">SCWH03_24640</name>
</gene>
<evidence type="ECO:0000313" key="2">
    <source>
        <dbReference type="EMBL" id="GFH36238.1"/>
    </source>
</evidence>
<keyword evidence="3" id="KW-1185">Reference proteome</keyword>
<name>A0A6A0AUA5_9ACTN</name>
<dbReference type="EMBL" id="BLLG01000005">
    <property type="protein sequence ID" value="GFH36238.1"/>
    <property type="molecule type" value="Genomic_DNA"/>
</dbReference>
<dbReference type="AlphaFoldDB" id="A0A6A0AUA5"/>